<dbReference type="GO" id="GO:0009765">
    <property type="term" value="P:photosynthesis, light harvesting"/>
    <property type="evidence" value="ECO:0007669"/>
    <property type="project" value="InterPro"/>
</dbReference>
<keyword evidence="3" id="KW-0602">Photosynthesis</keyword>
<dbReference type="PROSITE" id="PS51257">
    <property type="entry name" value="PROKAR_LIPOPROTEIN"/>
    <property type="match status" value="1"/>
</dbReference>
<proteinExistence type="evidence at protein level"/>
<feature type="binding site" evidence="11">
    <location>
        <position position="122"/>
    </location>
    <ligand>
        <name>chlorophyll a</name>
        <dbReference type="ChEBI" id="CHEBI:58416"/>
        <label>2</label>
        <note>axial binding residue</note>
    </ligand>
    <ligandPart>
        <name>Mg</name>
        <dbReference type="ChEBI" id="CHEBI:25107"/>
    </ligandPart>
</feature>
<evidence type="ECO:0000256" key="2">
    <source>
        <dbReference type="ARBA" id="ARBA00022528"/>
    </source>
</evidence>
<protein>
    <submittedName>
        <fullName evidence="8">Uncharacterized protein</fullName>
    </submittedName>
</protein>
<keyword evidence="11" id="KW-0002">3D-structure</keyword>
<dbReference type="GO" id="GO:0009507">
    <property type="term" value="C:chloroplast"/>
    <property type="evidence" value="ECO:0007669"/>
    <property type="project" value="UniProtKB-SubCell"/>
</dbReference>
<reference evidence="11" key="2">
    <citation type="journal article" date="2024" name="Nat. Commun.">
        <title>Architecture of symbiotic dinoflagellate photosystem I-light-harvesting supercomplex in Symbiodinium.</title>
        <authorList>
            <person name="Zhao L.S."/>
            <person name="Wang N."/>
            <person name="Li K."/>
            <person name="Li C.Y."/>
            <person name="Guo J.P."/>
            <person name="He F.Y."/>
            <person name="Liu G.M."/>
            <person name="Chen X.L."/>
            <person name="Gao J."/>
            <person name="Liu L.N."/>
            <person name="Zhang Y.Z."/>
        </authorList>
    </citation>
    <scope>STRUCTURE BY ELECTRON MICROSCOPY (2.80 ANGSTROMS) OF 12-237 IN COMPLEX WITH CHLOROPHYLL A</scope>
</reference>
<evidence type="ECO:0000313" key="10">
    <source>
        <dbReference type="Proteomes" id="UP001178507"/>
    </source>
</evidence>
<keyword evidence="5" id="KW-0157">Chromophore</keyword>
<feature type="binding site" evidence="5">
    <location>
        <position position="310"/>
    </location>
    <ligand>
        <name>chlorophyll a</name>
        <dbReference type="ChEBI" id="CHEBI:58416"/>
        <label>1</label>
    </ligand>
</feature>
<dbReference type="InterPro" id="IPR001344">
    <property type="entry name" value="Chloro_AB-bd_pln"/>
</dbReference>
<evidence type="ECO:0000256" key="1">
    <source>
        <dbReference type="ARBA" id="ARBA00004229"/>
    </source>
</evidence>
<feature type="binding site" evidence="11">
    <location>
        <position position="100"/>
    </location>
    <ligand>
        <name>chlorophyll a</name>
        <dbReference type="ChEBI" id="CHEBI:58416"/>
        <label>1</label>
    </ligand>
</feature>
<feature type="transmembrane region" description="Helical" evidence="6">
    <location>
        <begin position="401"/>
        <end position="421"/>
    </location>
</feature>
<feature type="transmembrane region" description="Helical" evidence="6">
    <location>
        <begin position="50"/>
        <end position="71"/>
    </location>
</feature>
<gene>
    <name evidence="7" type="ORF">EVOR1521_LOCUS20445</name>
    <name evidence="8" type="ORF">EVOR1521_LOCUS20447</name>
    <name evidence="9" type="ORF">EVOR1521_LOCUS20448</name>
</gene>
<dbReference type="PANTHER" id="PTHR21649">
    <property type="entry name" value="CHLOROPHYLL A/B BINDING PROTEIN"/>
    <property type="match status" value="1"/>
</dbReference>
<dbReference type="GO" id="GO:0016020">
    <property type="term" value="C:membrane"/>
    <property type="evidence" value="ECO:0007669"/>
    <property type="project" value="InterPro"/>
</dbReference>
<feature type="binding site" evidence="5">
    <location>
        <position position="307"/>
    </location>
    <ligand>
        <name>chlorophyll a</name>
        <dbReference type="ChEBI" id="CHEBI:58416"/>
        <label>1</label>
    </ligand>
</feature>
<keyword evidence="5" id="KW-0148">Chlorophyll</keyword>
<feature type="binding site" evidence="11">
    <location>
        <position position="119"/>
    </location>
    <ligand>
        <name>chlorophyll a</name>
        <dbReference type="ChEBI" id="CHEBI:58416"/>
        <label>1</label>
    </ligand>
</feature>
<name>A0AA36J0D5_9DINO</name>
<evidence type="ECO:0007829" key="11">
    <source>
        <dbReference type="PDB" id="8JJR"/>
    </source>
</evidence>
<feature type="binding site" evidence="5">
    <location>
        <position position="398"/>
    </location>
    <ligand>
        <name>chlorophyll a</name>
        <dbReference type="ChEBI" id="CHEBI:58416"/>
        <label>1</label>
    </ligand>
</feature>
<dbReference type="EMBL" id="CAUJNA010003220">
    <property type="protein sequence ID" value="CAJ1396174.1"/>
    <property type="molecule type" value="Genomic_DNA"/>
</dbReference>
<reference evidence="8" key="1">
    <citation type="submission" date="2023-08" db="EMBL/GenBank/DDBJ databases">
        <authorList>
            <person name="Chen Y."/>
            <person name="Shah S."/>
            <person name="Dougan E. K."/>
            <person name="Thang M."/>
            <person name="Chan C."/>
        </authorList>
    </citation>
    <scope>NUCLEOTIDE SEQUENCE</scope>
</reference>
<dbReference type="EMBL" id="CAUJNA010003220">
    <property type="protein sequence ID" value="CAJ1396175.1"/>
    <property type="molecule type" value="Genomic_DNA"/>
</dbReference>
<evidence type="ECO:0000256" key="4">
    <source>
        <dbReference type="ARBA" id="ARBA00022640"/>
    </source>
</evidence>
<evidence type="ECO:0000313" key="9">
    <source>
        <dbReference type="EMBL" id="CAJ1396175.1"/>
    </source>
</evidence>
<dbReference type="Proteomes" id="UP001178507">
    <property type="component" value="Unassembled WGS sequence"/>
</dbReference>
<dbReference type="SMR" id="A0AA36J0D5"/>
<dbReference type="EMBL" id="CAUJNA010003220">
    <property type="protein sequence ID" value="CAJ1396172.1"/>
    <property type="molecule type" value="Genomic_DNA"/>
</dbReference>
<keyword evidence="6" id="KW-0472">Membrane</keyword>
<feature type="binding site" description="axial binding residue" evidence="5">
    <location>
        <position position="312"/>
    </location>
    <ligand>
        <name>chlorophyll b</name>
        <dbReference type="ChEBI" id="CHEBI:61721"/>
        <label>1</label>
    </ligand>
    <ligandPart>
        <name>Mg</name>
        <dbReference type="ChEBI" id="CHEBI:25107"/>
    </ligandPart>
</feature>
<keyword evidence="10" id="KW-1185">Reference proteome</keyword>
<comment type="caution">
    <text evidence="8">The sequence shown here is derived from an EMBL/GenBank/DDBJ whole genome shotgun (WGS) entry which is preliminary data.</text>
</comment>
<dbReference type="SUPFAM" id="SSF103511">
    <property type="entry name" value="Chlorophyll a-b binding protein"/>
    <property type="match status" value="2"/>
</dbReference>
<feature type="binding site" evidence="11">
    <location>
        <position position="191"/>
    </location>
    <ligand>
        <name>chlorophyll a</name>
        <dbReference type="ChEBI" id="CHEBI:58416"/>
        <label>4</label>
    </ligand>
</feature>
<evidence type="ECO:0000256" key="5">
    <source>
        <dbReference type="PIRSR" id="PIRSR601344-1"/>
    </source>
</evidence>
<dbReference type="InterPro" id="IPR022796">
    <property type="entry name" value="Chloroa_b-bind"/>
</dbReference>
<feature type="binding site" evidence="11">
    <location>
        <position position="210"/>
    </location>
    <ligand>
        <name>chlorophyll a</name>
        <dbReference type="ChEBI" id="CHEBI:58416"/>
        <label>4</label>
        <note>axial binding residue</note>
    </ligand>
    <ligandPart>
        <name>Mg</name>
        <dbReference type="ChEBI" id="CHEBI:25107"/>
    </ligandPart>
</feature>
<keyword evidence="6" id="KW-0812">Transmembrane</keyword>
<feature type="binding site" evidence="11">
    <location>
        <position position="141"/>
    </location>
    <ligand>
        <name>chlorophyll a</name>
        <dbReference type="ChEBI" id="CHEBI:58416"/>
        <label>3</label>
    </ligand>
</feature>
<evidence type="ECO:0000313" key="7">
    <source>
        <dbReference type="EMBL" id="CAJ1396172.1"/>
    </source>
</evidence>
<evidence type="ECO:0000313" key="8">
    <source>
        <dbReference type="EMBL" id="CAJ1396174.1"/>
    </source>
</evidence>
<dbReference type="PDB" id="8JJR">
    <property type="method" value="EM"/>
    <property type="resolution" value="2.80 A"/>
    <property type="chains" value="K=12-237"/>
</dbReference>
<feature type="binding site" description="axial binding residue" evidence="5">
    <location>
        <position position="362"/>
    </location>
    <ligand>
        <name>chlorophyll b</name>
        <dbReference type="ChEBI" id="CHEBI:61721"/>
        <label>1</label>
    </ligand>
    <ligandPart>
        <name>Mg</name>
        <dbReference type="ChEBI" id="CHEBI:25107"/>
    </ligandPart>
</feature>
<dbReference type="Gene3D" id="1.10.3460.10">
    <property type="entry name" value="Chlorophyll a/b binding protein domain"/>
    <property type="match status" value="2"/>
</dbReference>
<feature type="binding site" evidence="5">
    <location>
        <position position="400"/>
    </location>
    <ligand>
        <name>chlorophyll a</name>
        <dbReference type="ChEBI" id="CHEBI:58416"/>
        <label>1</label>
    </ligand>
</feature>
<keyword evidence="4" id="KW-0934">Plastid</keyword>
<feature type="binding site" evidence="11">
    <location>
        <position position="189"/>
    </location>
    <ligand>
        <name>chlorophyll a</name>
        <dbReference type="ChEBI" id="CHEBI:58416"/>
        <label>4</label>
    </ligand>
</feature>
<feature type="binding site" evidence="11">
    <location>
        <position position="116"/>
    </location>
    <ligand>
        <name>chlorophyll a</name>
        <dbReference type="ChEBI" id="CHEBI:58416"/>
        <label>1</label>
    </ligand>
</feature>
<feature type="binding site" evidence="5">
    <location>
        <position position="394"/>
    </location>
    <ligand>
        <name>chlorophyll a</name>
        <dbReference type="ChEBI" id="CHEBI:58416"/>
        <label>1</label>
    </ligand>
</feature>
<dbReference type="GO" id="GO:0016168">
    <property type="term" value="F:chlorophyll binding"/>
    <property type="evidence" value="ECO:0007669"/>
    <property type="project" value="UniProtKB-KW"/>
</dbReference>
<sequence length="424" mass="44391">MESKRTVGVSSMLAIAGCGLSYQAFVQTAGSSHGAPTQALRGNASQATRTNLSSASVSAAASITGLAVLGASRARGDKVRRCAEFNGADMPGATAPLGWFDPLGLGKTEERFNKMRAAELKHGRVAMMASLGCVVQHWAKFPGFESAPAGLGALSNPAALGGMGALFLGCGVLELGFWSDEAAKEPGNFGDPANFSAEYGAYSKEFRDKEINNGRMAMMAIIGQLSAEAVTGMDAAQQAGLAAVARPRQIQSSSAFVGAASIAPKRLTARRAFDASQEAGVTAPLGYFDPAGFVQDEESFLNLRRAEIKHGRVAMMAALGLLVQSLIKLPGFDSVPAGLGAQWTAPGDAGLWTVVVLCGFFETGLNQWREDPKQPGNFGDPMNLGNYTMEMRNKELNNGRIAMFAVMGIISAEIYTGNVAVAQF</sequence>
<comment type="subcellular location">
    <subcellularLocation>
        <location evidence="1">Plastid</location>
        <location evidence="1">Chloroplast</location>
    </subcellularLocation>
</comment>
<dbReference type="Pfam" id="PF00504">
    <property type="entry name" value="Chloroa_b-bind"/>
    <property type="match status" value="2"/>
</dbReference>
<feature type="binding site" evidence="11">
    <location>
        <position position="136"/>
    </location>
    <ligand>
        <name>chlorophyll a</name>
        <dbReference type="ChEBI" id="CHEBI:58416"/>
        <label>3</label>
    </ligand>
</feature>
<feature type="binding site" evidence="5">
    <location>
        <position position="342"/>
    </location>
    <ligand>
        <name>chlorophyll a</name>
        <dbReference type="ChEBI" id="CHEBI:58416"/>
        <label>1</label>
    </ligand>
</feature>
<dbReference type="AlphaFoldDB" id="A0AA36J0D5"/>
<organism evidence="8 10">
    <name type="scientific">Effrenium voratum</name>
    <dbReference type="NCBI Taxonomy" id="2562239"/>
    <lineage>
        <taxon>Eukaryota</taxon>
        <taxon>Sar</taxon>
        <taxon>Alveolata</taxon>
        <taxon>Dinophyceae</taxon>
        <taxon>Suessiales</taxon>
        <taxon>Symbiodiniaceae</taxon>
        <taxon>Effrenium</taxon>
    </lineage>
</organism>
<evidence type="ECO:0000256" key="3">
    <source>
        <dbReference type="ARBA" id="ARBA00022531"/>
    </source>
</evidence>
<accession>A0AA36J0D5</accession>
<keyword evidence="6" id="KW-1133">Transmembrane helix</keyword>
<keyword evidence="2" id="KW-0150">Chloroplast</keyword>
<feature type="binding site" evidence="5">
    <location>
        <position position="395"/>
    </location>
    <ligand>
        <name>chlorophyll a</name>
        <dbReference type="ChEBI" id="CHEBI:58416"/>
        <label>1</label>
    </ligand>
</feature>
<evidence type="ECO:0000256" key="6">
    <source>
        <dbReference type="SAM" id="Phobius"/>
    </source>
</evidence>